<dbReference type="InterPro" id="IPR005324">
    <property type="entry name" value="Ribosomal_uS5_C"/>
</dbReference>
<dbReference type="NCBIfam" id="TIGR01020">
    <property type="entry name" value="uS5_euk_arch"/>
    <property type="match status" value="1"/>
</dbReference>
<dbReference type="PROSITE" id="PS50881">
    <property type="entry name" value="S5_DSRBD"/>
    <property type="match status" value="1"/>
</dbReference>
<dbReference type="InterPro" id="IPR000851">
    <property type="entry name" value="Ribosomal_uS5"/>
</dbReference>
<organism evidence="10 11">
    <name type="scientific">Methanofollis fontis</name>
    <dbReference type="NCBI Taxonomy" id="2052832"/>
    <lineage>
        <taxon>Archaea</taxon>
        <taxon>Methanobacteriati</taxon>
        <taxon>Methanobacteriota</taxon>
        <taxon>Stenosarchaea group</taxon>
        <taxon>Methanomicrobia</taxon>
        <taxon>Methanomicrobiales</taxon>
        <taxon>Methanomicrobiaceae</taxon>
        <taxon>Methanofollis</taxon>
    </lineage>
</organism>
<comment type="caution">
    <text evidence="10">The sequence shown here is derived from an EMBL/GenBank/DDBJ whole genome shotgun (WGS) entry which is preliminary data.</text>
</comment>
<dbReference type="Gene3D" id="3.30.160.20">
    <property type="match status" value="1"/>
</dbReference>
<dbReference type="FunFam" id="3.30.230.10:FF:000004">
    <property type="entry name" value="40S ribosomal protein S2"/>
    <property type="match status" value="1"/>
</dbReference>
<dbReference type="SUPFAM" id="SSF54768">
    <property type="entry name" value="dsRNA-binding domain-like"/>
    <property type="match status" value="1"/>
</dbReference>
<comment type="similarity">
    <text evidence="1 7 8">Belongs to the universal ribosomal protein uS5 family.</text>
</comment>
<dbReference type="GO" id="GO:0006412">
    <property type="term" value="P:translation"/>
    <property type="evidence" value="ECO:0007669"/>
    <property type="project" value="UniProtKB-UniRule"/>
</dbReference>
<keyword evidence="5 7" id="KW-0687">Ribonucleoprotein</keyword>
<name>A0A483CSD4_9EURY</name>
<dbReference type="PANTHER" id="PTHR48277:SF1">
    <property type="entry name" value="MITOCHONDRIAL RIBOSOMAL PROTEIN S5"/>
    <property type="match status" value="1"/>
</dbReference>
<dbReference type="InterPro" id="IPR018192">
    <property type="entry name" value="Ribosomal_uS5_N_CS"/>
</dbReference>
<dbReference type="InterPro" id="IPR014721">
    <property type="entry name" value="Ribsml_uS5_D2-typ_fold_subgr"/>
</dbReference>
<evidence type="ECO:0000256" key="1">
    <source>
        <dbReference type="ARBA" id="ARBA00008945"/>
    </source>
</evidence>
<comment type="function">
    <text evidence="7">With S4 and S12 plays an important role in translational accuracy.</text>
</comment>
<dbReference type="PANTHER" id="PTHR48277">
    <property type="entry name" value="MITOCHONDRIAL RIBOSOMAL PROTEIN S5"/>
    <property type="match status" value="1"/>
</dbReference>
<dbReference type="GO" id="GO:0003735">
    <property type="term" value="F:structural constituent of ribosome"/>
    <property type="evidence" value="ECO:0007669"/>
    <property type="project" value="UniProtKB-UniRule"/>
</dbReference>
<proteinExistence type="inferred from homology"/>
<evidence type="ECO:0000256" key="3">
    <source>
        <dbReference type="ARBA" id="ARBA00022884"/>
    </source>
</evidence>
<dbReference type="FunFam" id="3.30.160.20:FF:000002">
    <property type="entry name" value="40S ribosomal protein S2"/>
    <property type="match status" value="1"/>
</dbReference>
<dbReference type="GO" id="GO:0019843">
    <property type="term" value="F:rRNA binding"/>
    <property type="evidence" value="ECO:0007669"/>
    <property type="project" value="UniProtKB-UniRule"/>
</dbReference>
<evidence type="ECO:0000256" key="6">
    <source>
        <dbReference type="ARBA" id="ARBA00025844"/>
    </source>
</evidence>
<protein>
    <recommendedName>
        <fullName evidence="7">Small ribosomal subunit protein uS5</fullName>
    </recommendedName>
</protein>
<accession>A0A483CSD4</accession>
<keyword evidence="2 7" id="KW-0699">rRNA-binding</keyword>
<evidence type="ECO:0000313" key="11">
    <source>
        <dbReference type="Proteomes" id="UP000292580"/>
    </source>
</evidence>
<evidence type="ECO:0000256" key="7">
    <source>
        <dbReference type="HAMAP-Rule" id="MF_01307"/>
    </source>
</evidence>
<dbReference type="Pfam" id="PF00333">
    <property type="entry name" value="Ribosomal_S5"/>
    <property type="match status" value="1"/>
</dbReference>
<dbReference type="Pfam" id="PF03719">
    <property type="entry name" value="Ribosomal_S5_C"/>
    <property type="match status" value="1"/>
</dbReference>
<sequence length="205" mass="21897">MAFEQEPWIPLTGLGRAVAAGEITSIDEVLQSGKPIREPQIVDAFLPDLTDEVIDISMVQRMTDSGRRVKFRAVVIVGNRNGYIGFGQGKDAQVGNAIRKAIGDAKTNIIKVRRGCGSWECGCDTEHSIPMRVKGKAGSVSVTLMPAPQGIGLVTGEIGKKVLDLAGVKDAWAFSSGNTRTTINYAKATFYALKATNMIRTGGAE</sequence>
<evidence type="ECO:0000313" key="10">
    <source>
        <dbReference type="EMBL" id="TAJ45254.1"/>
    </source>
</evidence>
<dbReference type="Gene3D" id="3.30.230.10">
    <property type="match status" value="1"/>
</dbReference>
<dbReference type="OrthoDB" id="38155at2157"/>
<feature type="domain" description="S5 DRBM" evidence="9">
    <location>
        <begin position="49"/>
        <end position="112"/>
    </location>
</feature>
<keyword evidence="11" id="KW-1185">Reference proteome</keyword>
<reference evidence="10 11" key="1">
    <citation type="submission" date="2017-11" db="EMBL/GenBank/DDBJ databases">
        <title>Isolation and Characterization of Methanofollis Species from Methane Seep Offshore SW Taiwan.</title>
        <authorList>
            <person name="Teng N.-H."/>
            <person name="Lai M.-C."/>
            <person name="Chen S.-C."/>
        </authorList>
    </citation>
    <scope>NUCLEOTIDE SEQUENCE [LARGE SCALE GENOMIC DNA]</scope>
    <source>
        <strain evidence="10 11">FWC-SCC2</strain>
    </source>
</reference>
<comment type="subunit">
    <text evidence="6 7">Part of the 30S ribosomal subunit. Contacts protein S4.</text>
</comment>
<gene>
    <name evidence="7" type="primary">rps5</name>
    <name evidence="10" type="ORF">CUJ86_00435</name>
</gene>
<keyword evidence="3 7" id="KW-0694">RNA-binding</keyword>
<dbReference type="Proteomes" id="UP000292580">
    <property type="component" value="Unassembled WGS sequence"/>
</dbReference>
<evidence type="ECO:0000256" key="4">
    <source>
        <dbReference type="ARBA" id="ARBA00022980"/>
    </source>
</evidence>
<evidence type="ECO:0000256" key="2">
    <source>
        <dbReference type="ARBA" id="ARBA00022730"/>
    </source>
</evidence>
<evidence type="ECO:0000259" key="9">
    <source>
        <dbReference type="PROSITE" id="PS50881"/>
    </source>
</evidence>
<comment type="domain">
    <text evidence="7">The N-terminal domain interacts with the head of the 30S subunit; the C-terminal domain interacts with the body and contacts protein S4. The interaction surface between S4 and S5 is involved in control of translational fidelity.</text>
</comment>
<dbReference type="NCBIfam" id="NF003125">
    <property type="entry name" value="PRK04044.1"/>
    <property type="match status" value="1"/>
</dbReference>
<dbReference type="HAMAP" id="MF_01307_A">
    <property type="entry name" value="Ribosomal_uS5_A"/>
    <property type="match status" value="1"/>
</dbReference>
<dbReference type="GO" id="GO:0015935">
    <property type="term" value="C:small ribosomal subunit"/>
    <property type="evidence" value="ECO:0007669"/>
    <property type="project" value="InterPro"/>
</dbReference>
<evidence type="ECO:0000256" key="5">
    <source>
        <dbReference type="ARBA" id="ARBA00023274"/>
    </source>
</evidence>
<dbReference type="AlphaFoldDB" id="A0A483CSD4"/>
<dbReference type="InterPro" id="IPR013810">
    <property type="entry name" value="Ribosomal_uS5_N"/>
</dbReference>
<dbReference type="RefSeq" id="WP_130645598.1">
    <property type="nucleotide sequence ID" value="NZ_PGCL01000001.1"/>
</dbReference>
<dbReference type="InterPro" id="IPR005711">
    <property type="entry name" value="Ribosomal_uS5_euk/arc"/>
</dbReference>
<dbReference type="PROSITE" id="PS00585">
    <property type="entry name" value="RIBOSOMAL_S5"/>
    <property type="match status" value="1"/>
</dbReference>
<keyword evidence="4 7" id="KW-0689">Ribosomal protein</keyword>
<dbReference type="InterPro" id="IPR020568">
    <property type="entry name" value="Ribosomal_Su5_D2-typ_SF"/>
</dbReference>
<dbReference type="EMBL" id="PGCL01000001">
    <property type="protein sequence ID" value="TAJ45254.1"/>
    <property type="molecule type" value="Genomic_DNA"/>
</dbReference>
<dbReference type="InterPro" id="IPR047866">
    <property type="entry name" value="Ribosomal_uS5_arc"/>
</dbReference>
<evidence type="ECO:0000256" key="8">
    <source>
        <dbReference type="RuleBase" id="RU003823"/>
    </source>
</evidence>
<dbReference type="SUPFAM" id="SSF54211">
    <property type="entry name" value="Ribosomal protein S5 domain 2-like"/>
    <property type="match status" value="1"/>
</dbReference>